<name>A0A2P5FZF5_TREOI</name>
<dbReference type="PANTHER" id="PTHR31900">
    <property type="entry name" value="F-BOX/RNI SUPERFAMILY PROTEIN-RELATED"/>
    <property type="match status" value="1"/>
</dbReference>
<evidence type="ECO:0000313" key="2">
    <source>
        <dbReference type="EMBL" id="POO03183.1"/>
    </source>
</evidence>
<dbReference type="EMBL" id="JXTC01000003">
    <property type="protein sequence ID" value="POO03183.1"/>
    <property type="molecule type" value="Genomic_DNA"/>
</dbReference>
<evidence type="ECO:0000259" key="1">
    <source>
        <dbReference type="Pfam" id="PF00646"/>
    </source>
</evidence>
<reference evidence="3" key="1">
    <citation type="submission" date="2016-06" db="EMBL/GenBank/DDBJ databases">
        <title>Parallel loss of symbiosis genes in relatives of nitrogen-fixing non-legume Parasponia.</title>
        <authorList>
            <person name="Van Velzen R."/>
            <person name="Holmer R."/>
            <person name="Bu F."/>
            <person name="Rutten L."/>
            <person name="Van Zeijl A."/>
            <person name="Liu W."/>
            <person name="Santuari L."/>
            <person name="Cao Q."/>
            <person name="Sharma T."/>
            <person name="Shen D."/>
            <person name="Roswanjaya Y."/>
            <person name="Wardhani T."/>
            <person name="Kalhor M.S."/>
            <person name="Jansen J."/>
            <person name="Van den Hoogen J."/>
            <person name="Gungor B."/>
            <person name="Hartog M."/>
            <person name="Hontelez J."/>
            <person name="Verver J."/>
            <person name="Yang W.-C."/>
            <person name="Schijlen E."/>
            <person name="Repin R."/>
            <person name="Schilthuizen M."/>
            <person name="Schranz E."/>
            <person name="Heidstra R."/>
            <person name="Miyata K."/>
            <person name="Fedorova E."/>
            <person name="Kohlen W."/>
            <person name="Bisseling T."/>
            <person name="Smit S."/>
            <person name="Geurts R."/>
        </authorList>
    </citation>
    <scope>NUCLEOTIDE SEQUENCE [LARGE SCALE GENOMIC DNA]</scope>
    <source>
        <strain evidence="3">cv. RG33-2</strain>
    </source>
</reference>
<accession>A0A2P5FZF5</accession>
<dbReference type="PANTHER" id="PTHR31900:SF27">
    <property type="entry name" value="FBD DOMAIN-CONTAINING PROTEIN"/>
    <property type="match status" value="1"/>
</dbReference>
<dbReference type="OrthoDB" id="612216at2759"/>
<protein>
    <submittedName>
        <fullName evidence="2">F-box domain containing protein</fullName>
    </submittedName>
</protein>
<comment type="caution">
    <text evidence="2">The sequence shown here is derived from an EMBL/GenBank/DDBJ whole genome shotgun (WGS) entry which is preliminary data.</text>
</comment>
<dbReference type="InterPro" id="IPR050232">
    <property type="entry name" value="FBL13/AtMIF1-like"/>
</dbReference>
<keyword evidence="3" id="KW-1185">Reference proteome</keyword>
<proteinExistence type="predicted"/>
<dbReference type="InParanoid" id="A0A2P5FZF5"/>
<sequence length="302" mass="35000">MRMKLDRISDLQENVTDEILSLLPIQDAVRTSLLSSKWRYKWTMLPDLCLIFHLSSFLLKENLISGCSLLERLHVGTPKGLSHLNINAPNLRSFDVSYFYQGLSFEKTSCLAEVTISHFYYRRNTDYRNRAIRKCSNLLEFFVHLPHIRKLNIQNGFLKYLAVGIEHSKLLKVCAHLDNLTVEIHLDNREDCLAALHLLNGATAKGPKTNFWEEDCFNFLFSKLQIVKIVDIGNTKLELNFVEFLLSKSPELEMIVVFPARAPNLKTELELVKKFLRLRRASRSSTNNLVRFKTLEWPTSEV</sequence>
<dbReference type="SUPFAM" id="SSF81383">
    <property type="entry name" value="F-box domain"/>
    <property type="match status" value="1"/>
</dbReference>
<dbReference type="InterPro" id="IPR001810">
    <property type="entry name" value="F-box_dom"/>
</dbReference>
<dbReference type="AlphaFoldDB" id="A0A2P5FZF5"/>
<dbReference type="STRING" id="63057.A0A2P5FZF5"/>
<dbReference type="Proteomes" id="UP000237000">
    <property type="component" value="Unassembled WGS sequence"/>
</dbReference>
<organism evidence="2 3">
    <name type="scientific">Trema orientale</name>
    <name type="common">Charcoal tree</name>
    <name type="synonym">Celtis orientalis</name>
    <dbReference type="NCBI Taxonomy" id="63057"/>
    <lineage>
        <taxon>Eukaryota</taxon>
        <taxon>Viridiplantae</taxon>
        <taxon>Streptophyta</taxon>
        <taxon>Embryophyta</taxon>
        <taxon>Tracheophyta</taxon>
        <taxon>Spermatophyta</taxon>
        <taxon>Magnoliopsida</taxon>
        <taxon>eudicotyledons</taxon>
        <taxon>Gunneridae</taxon>
        <taxon>Pentapetalae</taxon>
        <taxon>rosids</taxon>
        <taxon>fabids</taxon>
        <taxon>Rosales</taxon>
        <taxon>Cannabaceae</taxon>
        <taxon>Trema</taxon>
    </lineage>
</organism>
<dbReference type="InterPro" id="IPR036047">
    <property type="entry name" value="F-box-like_dom_sf"/>
</dbReference>
<feature type="domain" description="F-box" evidence="1">
    <location>
        <begin position="8"/>
        <end position="46"/>
    </location>
</feature>
<gene>
    <name evidence="2" type="ORF">TorRG33x02_012440</name>
</gene>
<evidence type="ECO:0000313" key="3">
    <source>
        <dbReference type="Proteomes" id="UP000237000"/>
    </source>
</evidence>
<dbReference type="Pfam" id="PF00646">
    <property type="entry name" value="F-box"/>
    <property type="match status" value="1"/>
</dbReference>